<feature type="region of interest" description="Disordered" evidence="1">
    <location>
        <begin position="77"/>
        <end position="100"/>
    </location>
</feature>
<dbReference type="CDD" id="cd06093">
    <property type="entry name" value="PX_domain"/>
    <property type="match status" value="1"/>
</dbReference>
<feature type="region of interest" description="Disordered" evidence="1">
    <location>
        <begin position="314"/>
        <end position="361"/>
    </location>
</feature>
<feature type="region of interest" description="Disordered" evidence="1">
    <location>
        <begin position="458"/>
        <end position="788"/>
    </location>
</feature>
<dbReference type="InterPro" id="IPR036871">
    <property type="entry name" value="PX_dom_sf"/>
</dbReference>
<feature type="compositionally biased region" description="Gly residues" evidence="1">
    <location>
        <begin position="553"/>
        <end position="566"/>
    </location>
</feature>
<feature type="compositionally biased region" description="Basic and acidic residues" evidence="1">
    <location>
        <begin position="507"/>
        <end position="520"/>
    </location>
</feature>
<dbReference type="PROSITE" id="PS50195">
    <property type="entry name" value="PX"/>
    <property type="match status" value="1"/>
</dbReference>
<comment type="caution">
    <text evidence="3">The sequence shown here is derived from an EMBL/GenBank/DDBJ whole genome shotgun (WGS) entry which is preliminary data.</text>
</comment>
<accession>A0A9W7BVU9</accession>
<protein>
    <recommendedName>
        <fullName evidence="2">PX domain-containing protein</fullName>
    </recommendedName>
</protein>
<dbReference type="GO" id="GO:0035091">
    <property type="term" value="F:phosphatidylinositol binding"/>
    <property type="evidence" value="ECO:0007669"/>
    <property type="project" value="InterPro"/>
</dbReference>
<dbReference type="PANTHER" id="PTHR10555">
    <property type="entry name" value="SORTING NEXIN"/>
    <property type="match status" value="1"/>
</dbReference>
<dbReference type="PANTHER" id="PTHR10555:SF170">
    <property type="entry name" value="FI18122P1"/>
    <property type="match status" value="1"/>
</dbReference>
<dbReference type="SMART" id="SM00312">
    <property type="entry name" value="PX"/>
    <property type="match status" value="1"/>
</dbReference>
<feature type="compositionally biased region" description="Basic and acidic residues" evidence="1">
    <location>
        <begin position="317"/>
        <end position="335"/>
    </location>
</feature>
<feature type="compositionally biased region" description="Basic and acidic residues" evidence="1">
    <location>
        <begin position="577"/>
        <end position="596"/>
    </location>
</feature>
<feature type="compositionally biased region" description="Low complexity" evidence="1">
    <location>
        <begin position="779"/>
        <end position="788"/>
    </location>
</feature>
<feature type="compositionally biased region" description="Basic and acidic residues" evidence="1">
    <location>
        <begin position="605"/>
        <end position="635"/>
    </location>
</feature>
<dbReference type="Proteomes" id="UP001162640">
    <property type="component" value="Unassembled WGS sequence"/>
</dbReference>
<feature type="domain" description="PX" evidence="2">
    <location>
        <begin position="11"/>
        <end position="158"/>
    </location>
</feature>
<feature type="compositionally biased region" description="Gly residues" evidence="1">
    <location>
        <begin position="341"/>
        <end position="353"/>
    </location>
</feature>
<reference evidence="4" key="1">
    <citation type="journal article" date="2023" name="Commun. Biol.">
        <title>Genome analysis of Parmales, the sister group of diatoms, reveals the evolutionary specialization of diatoms from phago-mixotrophs to photoautotrophs.</title>
        <authorList>
            <person name="Ban H."/>
            <person name="Sato S."/>
            <person name="Yoshikawa S."/>
            <person name="Yamada K."/>
            <person name="Nakamura Y."/>
            <person name="Ichinomiya M."/>
            <person name="Sato N."/>
            <person name="Blanc-Mathieu R."/>
            <person name="Endo H."/>
            <person name="Kuwata A."/>
            <person name="Ogata H."/>
        </authorList>
    </citation>
    <scope>NUCLEOTIDE SEQUENCE [LARGE SCALE GENOMIC DNA]</scope>
</reference>
<dbReference type="Gene3D" id="1.20.1270.60">
    <property type="entry name" value="Arfaptin homology (AH) domain/BAR domain"/>
    <property type="match status" value="1"/>
</dbReference>
<dbReference type="Gene3D" id="3.30.1520.10">
    <property type="entry name" value="Phox-like domain"/>
    <property type="match status" value="1"/>
</dbReference>
<feature type="compositionally biased region" description="Low complexity" evidence="1">
    <location>
        <begin position="488"/>
        <end position="504"/>
    </location>
</feature>
<feature type="compositionally biased region" description="Gly residues" evidence="1">
    <location>
        <begin position="719"/>
        <end position="750"/>
    </location>
</feature>
<dbReference type="EMBL" id="BLQM01000586">
    <property type="protein sequence ID" value="GMH95070.1"/>
    <property type="molecule type" value="Genomic_DNA"/>
</dbReference>
<dbReference type="SUPFAM" id="SSF64268">
    <property type="entry name" value="PX domain"/>
    <property type="match status" value="1"/>
</dbReference>
<dbReference type="InterPro" id="IPR027267">
    <property type="entry name" value="AH/BAR_dom_sf"/>
</dbReference>
<dbReference type="Pfam" id="PF00787">
    <property type="entry name" value="PX"/>
    <property type="match status" value="1"/>
</dbReference>
<evidence type="ECO:0000313" key="4">
    <source>
        <dbReference type="Proteomes" id="UP001162640"/>
    </source>
</evidence>
<feature type="compositionally biased region" description="Acidic residues" evidence="1">
    <location>
        <begin position="463"/>
        <end position="476"/>
    </location>
</feature>
<evidence type="ECO:0000259" key="2">
    <source>
        <dbReference type="PROSITE" id="PS50195"/>
    </source>
</evidence>
<feature type="compositionally biased region" description="Low complexity" evidence="1">
    <location>
        <begin position="77"/>
        <end position="91"/>
    </location>
</feature>
<dbReference type="AlphaFoldDB" id="A0A9W7BVU9"/>
<organism evidence="3 4">
    <name type="scientific">Triparma laevis f. inornata</name>
    <dbReference type="NCBI Taxonomy" id="1714386"/>
    <lineage>
        <taxon>Eukaryota</taxon>
        <taxon>Sar</taxon>
        <taxon>Stramenopiles</taxon>
        <taxon>Ochrophyta</taxon>
        <taxon>Bolidophyceae</taxon>
        <taxon>Parmales</taxon>
        <taxon>Triparmaceae</taxon>
        <taxon>Triparma</taxon>
    </lineage>
</organism>
<proteinExistence type="predicted"/>
<evidence type="ECO:0000313" key="3">
    <source>
        <dbReference type="EMBL" id="GMH95070.1"/>
    </source>
</evidence>
<dbReference type="InterPro" id="IPR001683">
    <property type="entry name" value="PX_dom"/>
</dbReference>
<sequence>MPPPPPSDNTTIRVSVDAAVKMEEGMFRDFIQYTIVTELVHDDPEDYDSVPDIKTFRVGRRYRDFDNLLHQLQISTRAGTNSSASSASGSSENVGDMVPVLPSLPPKRTLRISRNTKEDHAESRRRSLQYWLRHLISHPTLRASKPLRIFLTATRKNEATSSADWVEPQLHFLPSNAKSVVREQPSTTLRYRIVMKEALHNISKQADRLAQPLSNAMEQTEALSTNLHVRSDTFGEFANSLQALPQCEKRGSAERFCWSAMCAGTAGSVSSHKRIASSIEFDLLDLLRHHTISVLPVFRGRVSVLKEQSSNIVKKMQKADDTRNSSGDIDSHHGMNESTMNGGGGGSAGGTLSPGGRRRSSIRVQSEGLEDATALLRQEWAVLNRIRSAGFAADAAKFARSAAAAHWNIAASWESARNGLLQALESVPDVEPTFSPTDTLFSAPVHKALGRVPEYAQMRESMEEVSEEEEDEETENNEGGLDSNLNPSSRSSSVDTTSSSSMAEAVEEARRMSEGKDRDPLSGAFNDPVIEIHKSKPIIRPALRRRKSSVSGSGSGGGSSGSFGFGEDGEDVADVGKVQKVDRERGRAKKEGDGSRRGRSTSNNRRGDREEKDMEKDKDKDREKDRDKDRGHVSDDPFTDVVEQVNGSGGGGGRGEKVSGKTPGTIRKKKAAARGRVNMSQGLKSMHHTSKKDENSLQREAANVEEVLMQKHKQREEGVGIGGGRGGRFGGGLGGGSKGEGVGGGGGGEGLGKKKSGEPSYFNNSTPTPGRGGKGREISSAGSSSDALDADYLSNMSKATAKAAAVKGFNKPSGGSSVPVHLRLHLL</sequence>
<evidence type="ECO:0000256" key="1">
    <source>
        <dbReference type="SAM" id="MobiDB-lite"/>
    </source>
</evidence>
<gene>
    <name evidence="3" type="ORF">TL16_g13071</name>
</gene>
<name>A0A9W7BVU9_9STRA</name>
<dbReference type="GO" id="GO:0005768">
    <property type="term" value="C:endosome"/>
    <property type="evidence" value="ECO:0007669"/>
    <property type="project" value="TreeGrafter"/>
</dbReference>